<keyword evidence="9" id="KW-1185">Reference proteome</keyword>
<dbReference type="InterPro" id="IPR051264">
    <property type="entry name" value="FAD-oxidored/transferase_4"/>
</dbReference>
<protein>
    <submittedName>
        <fullName evidence="8">D-lactate ferricytochrome c oxidoreductase</fullName>
        <ecNumber evidence="8">1.1.99.40</ecNumber>
    </submittedName>
</protein>
<evidence type="ECO:0000256" key="4">
    <source>
        <dbReference type="ARBA" id="ARBA00022827"/>
    </source>
</evidence>
<proteinExistence type="inferred from homology"/>
<dbReference type="Gene3D" id="1.10.45.10">
    <property type="entry name" value="Vanillyl-alcohol Oxidase, Chain A, domain 4"/>
    <property type="match status" value="1"/>
</dbReference>
<dbReference type="GO" id="GO:0004458">
    <property type="term" value="F:D-lactate dehydrogenase (cytochrome) activity"/>
    <property type="evidence" value="ECO:0007669"/>
    <property type="project" value="UniProtKB-EC"/>
</dbReference>
<evidence type="ECO:0000259" key="7">
    <source>
        <dbReference type="Pfam" id="PF02913"/>
    </source>
</evidence>
<evidence type="ECO:0000313" key="9">
    <source>
        <dbReference type="Proteomes" id="UP001150907"/>
    </source>
</evidence>
<comment type="similarity">
    <text evidence="2">Belongs to the FAD-binding oxidoreductase/transferase type 4 family.</text>
</comment>
<dbReference type="EMBL" id="JANBQF010001675">
    <property type="protein sequence ID" value="KAJ1996734.1"/>
    <property type="molecule type" value="Genomic_DNA"/>
</dbReference>
<dbReference type="PANTHER" id="PTHR43716:SF1">
    <property type="entry name" value="D-2-HYDROXYGLUTARATE DEHYDROGENASE, MITOCHONDRIAL"/>
    <property type="match status" value="1"/>
</dbReference>
<dbReference type="SUPFAM" id="SSF55103">
    <property type="entry name" value="FAD-linked oxidases, C-terminal domain"/>
    <property type="match status" value="1"/>
</dbReference>
<dbReference type="GO" id="GO:0005739">
    <property type="term" value="C:mitochondrion"/>
    <property type="evidence" value="ECO:0007669"/>
    <property type="project" value="TreeGrafter"/>
</dbReference>
<accession>A0A9W8EBY2</accession>
<evidence type="ECO:0000313" key="8">
    <source>
        <dbReference type="EMBL" id="KAJ1996734.1"/>
    </source>
</evidence>
<dbReference type="FunFam" id="1.10.45.10:FF:000001">
    <property type="entry name" value="D-lactate dehydrogenase mitochondrial"/>
    <property type="match status" value="1"/>
</dbReference>
<dbReference type="InterPro" id="IPR016171">
    <property type="entry name" value="Vanillyl_alc_oxidase_C-sub2"/>
</dbReference>
<gene>
    <name evidence="8" type="primary">DLD2_2</name>
    <name evidence="8" type="ORF">H4R26_006082</name>
</gene>
<organism evidence="8 9">
    <name type="scientific">Coemansia thaxteri</name>
    <dbReference type="NCBI Taxonomy" id="2663907"/>
    <lineage>
        <taxon>Eukaryota</taxon>
        <taxon>Fungi</taxon>
        <taxon>Fungi incertae sedis</taxon>
        <taxon>Zoopagomycota</taxon>
        <taxon>Kickxellomycotina</taxon>
        <taxon>Kickxellomycetes</taxon>
        <taxon>Kickxellales</taxon>
        <taxon>Kickxellaceae</taxon>
        <taxon>Coemansia</taxon>
    </lineage>
</organism>
<dbReference type="EC" id="1.1.99.40" evidence="8"/>
<evidence type="ECO:0000256" key="3">
    <source>
        <dbReference type="ARBA" id="ARBA00022630"/>
    </source>
</evidence>
<dbReference type="PANTHER" id="PTHR43716">
    <property type="entry name" value="D-2-HYDROXYGLUTARATE DEHYDROGENASE, MITOCHONDRIAL"/>
    <property type="match status" value="1"/>
</dbReference>
<keyword evidence="4" id="KW-0274">FAD</keyword>
<feature type="domain" description="FAD-binding oxidoreductase/transferase type 4 C-terminal" evidence="7">
    <location>
        <begin position="10"/>
        <end position="69"/>
    </location>
</feature>
<reference evidence="8" key="1">
    <citation type="submission" date="2022-07" db="EMBL/GenBank/DDBJ databases">
        <title>Phylogenomic reconstructions and comparative analyses of Kickxellomycotina fungi.</title>
        <authorList>
            <person name="Reynolds N.K."/>
            <person name="Stajich J.E."/>
            <person name="Barry K."/>
            <person name="Grigoriev I.V."/>
            <person name="Crous P."/>
            <person name="Smith M.E."/>
        </authorList>
    </citation>
    <scope>NUCLEOTIDE SEQUENCE</scope>
    <source>
        <strain evidence="8">IMI 214461</strain>
    </source>
</reference>
<evidence type="ECO:0000256" key="6">
    <source>
        <dbReference type="ARBA" id="ARBA00051436"/>
    </source>
</evidence>
<evidence type="ECO:0000256" key="2">
    <source>
        <dbReference type="ARBA" id="ARBA00008000"/>
    </source>
</evidence>
<dbReference type="AlphaFoldDB" id="A0A9W8EBY2"/>
<dbReference type="InterPro" id="IPR004113">
    <property type="entry name" value="FAD-bd_oxidored_4_C"/>
</dbReference>
<dbReference type="Gene3D" id="3.30.70.2740">
    <property type="match status" value="1"/>
</dbReference>
<dbReference type="Proteomes" id="UP001150907">
    <property type="component" value="Unassembled WGS sequence"/>
</dbReference>
<comment type="cofactor">
    <cofactor evidence="1">
        <name>FAD</name>
        <dbReference type="ChEBI" id="CHEBI:57692"/>
    </cofactor>
</comment>
<evidence type="ECO:0000256" key="1">
    <source>
        <dbReference type="ARBA" id="ARBA00001974"/>
    </source>
</evidence>
<keyword evidence="3" id="KW-0285">Flavoprotein</keyword>
<dbReference type="OrthoDB" id="5332616at2759"/>
<name>A0A9W8EBY2_9FUNG</name>
<evidence type="ECO:0000256" key="5">
    <source>
        <dbReference type="ARBA" id="ARBA00023002"/>
    </source>
</evidence>
<dbReference type="InterPro" id="IPR016164">
    <property type="entry name" value="FAD-linked_Oxase-like_C"/>
</dbReference>
<keyword evidence="5 8" id="KW-0560">Oxidoreductase</keyword>
<comment type="catalytic activity">
    <reaction evidence="6">
        <text>(R)-lactate + 2 Fe(III)-[cytochrome c] = 2 Fe(II)-[cytochrome c] + pyruvate + 2 H(+)</text>
        <dbReference type="Rhea" id="RHEA:13521"/>
        <dbReference type="Rhea" id="RHEA-COMP:10350"/>
        <dbReference type="Rhea" id="RHEA-COMP:14399"/>
        <dbReference type="ChEBI" id="CHEBI:15361"/>
        <dbReference type="ChEBI" id="CHEBI:15378"/>
        <dbReference type="ChEBI" id="CHEBI:16004"/>
        <dbReference type="ChEBI" id="CHEBI:29033"/>
        <dbReference type="ChEBI" id="CHEBI:29034"/>
        <dbReference type="EC" id="1.1.2.4"/>
    </reaction>
</comment>
<sequence length="70" mass="8244">RFEDRVTAVFEPYVYEWVASHRGSISAEHGVGLMKRDYLRYSKSPELIACMKRIKDLFDPNHILNPYKVV</sequence>
<feature type="non-terminal residue" evidence="8">
    <location>
        <position position="1"/>
    </location>
</feature>
<dbReference type="Pfam" id="PF02913">
    <property type="entry name" value="FAD-oxidase_C"/>
    <property type="match status" value="1"/>
</dbReference>
<comment type="caution">
    <text evidence="8">The sequence shown here is derived from an EMBL/GenBank/DDBJ whole genome shotgun (WGS) entry which is preliminary data.</text>
</comment>
<dbReference type="GO" id="GO:0050660">
    <property type="term" value="F:flavin adenine dinucleotide binding"/>
    <property type="evidence" value="ECO:0007669"/>
    <property type="project" value="InterPro"/>
</dbReference>